<dbReference type="InterPro" id="IPR043502">
    <property type="entry name" value="DNA/RNA_pol_sf"/>
</dbReference>
<dbReference type="VEuPathDB" id="AmoebaDB:ACA1_362890"/>
<dbReference type="GeneID" id="14912276"/>
<accession>L8GFM6</accession>
<dbReference type="Proteomes" id="UP000011083">
    <property type="component" value="Unassembled WGS sequence"/>
</dbReference>
<protein>
    <submittedName>
        <fullName evidence="1">Uncharacterized protein</fullName>
    </submittedName>
</protein>
<gene>
    <name evidence="1" type="ORF">ACA1_362890</name>
</gene>
<evidence type="ECO:0000313" key="2">
    <source>
        <dbReference type="Proteomes" id="UP000011083"/>
    </source>
</evidence>
<dbReference type="KEGG" id="acan:ACA1_362890"/>
<reference evidence="1 2" key="1">
    <citation type="journal article" date="2013" name="Genome Biol.">
        <title>Genome of Acanthamoeba castellanii highlights extensive lateral gene transfer and early evolution of tyrosine kinase signaling.</title>
        <authorList>
            <person name="Clarke M."/>
            <person name="Lohan A.J."/>
            <person name="Liu B."/>
            <person name="Lagkouvardos I."/>
            <person name="Roy S."/>
            <person name="Zafar N."/>
            <person name="Bertelli C."/>
            <person name="Schilde C."/>
            <person name="Kianianmomeni A."/>
            <person name="Burglin T.R."/>
            <person name="Frech C."/>
            <person name="Turcotte B."/>
            <person name="Kopec K.O."/>
            <person name="Synnott J.M."/>
            <person name="Choo C."/>
            <person name="Paponov I."/>
            <person name="Finkler A."/>
            <person name="Soon Heng Tan C."/>
            <person name="Hutchins A.P."/>
            <person name="Weinmeier T."/>
            <person name="Rattei T."/>
            <person name="Chu J.S."/>
            <person name="Gimenez G."/>
            <person name="Irimia M."/>
            <person name="Rigden D.J."/>
            <person name="Fitzpatrick D.A."/>
            <person name="Lorenzo-Morales J."/>
            <person name="Bateman A."/>
            <person name="Chiu C.H."/>
            <person name="Tang P."/>
            <person name="Hegemann P."/>
            <person name="Fromm H."/>
            <person name="Raoult D."/>
            <person name="Greub G."/>
            <person name="Miranda-Saavedra D."/>
            <person name="Chen N."/>
            <person name="Nash P."/>
            <person name="Ginger M.L."/>
            <person name="Horn M."/>
            <person name="Schaap P."/>
            <person name="Caler L."/>
            <person name="Loftus B."/>
        </authorList>
    </citation>
    <scope>NUCLEOTIDE SEQUENCE [LARGE SCALE GENOMIC DNA]</scope>
    <source>
        <strain evidence="1 2">Neff</strain>
    </source>
</reference>
<name>L8GFM6_ACACF</name>
<dbReference type="Gene3D" id="3.10.10.10">
    <property type="entry name" value="HIV Type 1 Reverse Transcriptase, subunit A, domain 1"/>
    <property type="match status" value="1"/>
</dbReference>
<keyword evidence="2" id="KW-1185">Reference proteome</keyword>
<proteinExistence type="predicted"/>
<organism evidence="1 2">
    <name type="scientific">Acanthamoeba castellanii (strain ATCC 30010 / Neff)</name>
    <dbReference type="NCBI Taxonomy" id="1257118"/>
    <lineage>
        <taxon>Eukaryota</taxon>
        <taxon>Amoebozoa</taxon>
        <taxon>Discosea</taxon>
        <taxon>Longamoebia</taxon>
        <taxon>Centramoebida</taxon>
        <taxon>Acanthamoebidae</taxon>
        <taxon>Acanthamoeba</taxon>
    </lineage>
</organism>
<dbReference type="SUPFAM" id="SSF56672">
    <property type="entry name" value="DNA/RNA polymerases"/>
    <property type="match status" value="1"/>
</dbReference>
<sequence length="244" mass="27622">MAVVEEQEDNLGDLLALIKDESDSEEEGEDEWWLESESVEVDGEEGLLQGEGAVPLSTWRWREPRWDEHYESDGLGETSPRHLGTPGAGVVPVTDLAELLVVGRLQAWAAAWVQIGASDQVHSWIAHGVAFELWAEVLEDWRIFLVTPAQQTWLLTEVERLVTTGVVELMGIGPSKPTGICYVLPVFCVPKKGPKKWRLVIDMHRINLGIAEWRHLLVEEELRQLLGFWVGNCWFHYHVLPFGL</sequence>
<dbReference type="EMBL" id="KB008147">
    <property type="protein sequence ID" value="ELR11802.1"/>
    <property type="molecule type" value="Genomic_DNA"/>
</dbReference>
<evidence type="ECO:0000313" key="1">
    <source>
        <dbReference type="EMBL" id="ELR11802.1"/>
    </source>
</evidence>
<dbReference type="RefSeq" id="XP_004333815.1">
    <property type="nucleotide sequence ID" value="XM_004333767.1"/>
</dbReference>
<dbReference type="AlphaFoldDB" id="L8GFM6"/>